<organism evidence="8 9">
    <name type="scientific">Micromonospora zingiberis</name>
    <dbReference type="NCBI Taxonomy" id="2053011"/>
    <lineage>
        <taxon>Bacteria</taxon>
        <taxon>Bacillati</taxon>
        <taxon>Actinomycetota</taxon>
        <taxon>Actinomycetes</taxon>
        <taxon>Micromonosporales</taxon>
        <taxon>Micromonosporaceae</taxon>
        <taxon>Micromonospora</taxon>
    </lineage>
</organism>
<evidence type="ECO:0000256" key="5">
    <source>
        <dbReference type="ARBA" id="ARBA00023049"/>
    </source>
</evidence>
<reference evidence="8 9" key="1">
    <citation type="submission" date="2019-02" db="EMBL/GenBank/DDBJ databases">
        <title>Jishengella sp. nov., isolated from a root of Zingiber montanum.</title>
        <authorList>
            <person name="Kuncharoen N."/>
            <person name="Kudo T."/>
            <person name="Masahiro Y."/>
            <person name="Ohkuma M."/>
            <person name="Tanasupawat S."/>
        </authorList>
    </citation>
    <scope>NUCLEOTIDE SEQUENCE [LARGE SCALE GENOMIC DNA]</scope>
    <source>
        <strain evidence="8 9">PLAI 1-1</strain>
    </source>
</reference>
<keyword evidence="1 8" id="KW-0645">Protease</keyword>
<dbReference type="GO" id="GO:0006508">
    <property type="term" value="P:proteolysis"/>
    <property type="evidence" value="ECO:0007669"/>
    <property type="project" value="UniProtKB-KW"/>
</dbReference>
<protein>
    <submittedName>
        <fullName evidence="8">Metalloprotease</fullName>
    </submittedName>
</protein>
<feature type="chain" id="PRO_5020838562" evidence="6">
    <location>
        <begin position="20"/>
        <end position="103"/>
    </location>
</feature>
<dbReference type="AlphaFoldDB" id="A0A4R0GYY0"/>
<dbReference type="EMBL" id="SJJR01000001">
    <property type="protein sequence ID" value="TCC00649.1"/>
    <property type="molecule type" value="Genomic_DNA"/>
</dbReference>
<evidence type="ECO:0000256" key="4">
    <source>
        <dbReference type="ARBA" id="ARBA00022833"/>
    </source>
</evidence>
<evidence type="ECO:0000313" key="9">
    <source>
        <dbReference type="Proteomes" id="UP000292274"/>
    </source>
</evidence>
<evidence type="ECO:0000256" key="6">
    <source>
        <dbReference type="SAM" id="SignalP"/>
    </source>
</evidence>
<keyword evidence="2" id="KW-0479">Metal-binding</keyword>
<keyword evidence="6" id="KW-0732">Signal</keyword>
<evidence type="ECO:0000313" key="8">
    <source>
        <dbReference type="EMBL" id="TCC00649.1"/>
    </source>
</evidence>
<dbReference type="Proteomes" id="UP000292274">
    <property type="component" value="Unassembled WGS sequence"/>
</dbReference>
<keyword evidence="5 8" id="KW-0482">Metalloprotease</keyword>
<evidence type="ECO:0000256" key="1">
    <source>
        <dbReference type="ARBA" id="ARBA00022670"/>
    </source>
</evidence>
<accession>A0A4R0GYY0</accession>
<dbReference type="InterPro" id="IPR011096">
    <property type="entry name" value="FTP_domain"/>
</dbReference>
<sequence length="103" mass="10691">MLSTSLVVSLTSLSTPASAAPEEGAGKSNPLFLTAPNEGVPDNIAINYLRANPVQYGVTAGDLSDLSILSSFTSRHNGVTHVNLAQRHQNLEVFGATATVNIA</sequence>
<evidence type="ECO:0000256" key="2">
    <source>
        <dbReference type="ARBA" id="ARBA00022723"/>
    </source>
</evidence>
<gene>
    <name evidence="8" type="ORF">E0H26_00005</name>
</gene>
<keyword evidence="9" id="KW-1185">Reference proteome</keyword>
<dbReference type="GO" id="GO:0046872">
    <property type="term" value="F:metal ion binding"/>
    <property type="evidence" value="ECO:0007669"/>
    <property type="project" value="UniProtKB-KW"/>
</dbReference>
<name>A0A4R0GYY0_9ACTN</name>
<comment type="caution">
    <text evidence="8">The sequence shown here is derived from an EMBL/GenBank/DDBJ whole genome shotgun (WGS) entry which is preliminary data.</text>
</comment>
<feature type="non-terminal residue" evidence="8">
    <location>
        <position position="103"/>
    </location>
</feature>
<proteinExistence type="predicted"/>
<evidence type="ECO:0000259" key="7">
    <source>
        <dbReference type="Pfam" id="PF07504"/>
    </source>
</evidence>
<dbReference type="GO" id="GO:0008237">
    <property type="term" value="F:metallopeptidase activity"/>
    <property type="evidence" value="ECO:0007669"/>
    <property type="project" value="UniProtKB-KW"/>
</dbReference>
<feature type="signal peptide" evidence="6">
    <location>
        <begin position="1"/>
        <end position="19"/>
    </location>
</feature>
<keyword evidence="3" id="KW-0378">Hydrolase</keyword>
<evidence type="ECO:0000256" key="3">
    <source>
        <dbReference type="ARBA" id="ARBA00022801"/>
    </source>
</evidence>
<keyword evidence="4" id="KW-0862">Zinc</keyword>
<feature type="domain" description="FTP" evidence="7">
    <location>
        <begin position="65"/>
        <end position="102"/>
    </location>
</feature>
<dbReference type="Pfam" id="PF07504">
    <property type="entry name" value="FTP"/>
    <property type="match status" value="1"/>
</dbReference>